<dbReference type="InterPro" id="IPR051189">
    <property type="entry name" value="Splicing_assoc_domain"/>
</dbReference>
<dbReference type="Pfam" id="PF01585">
    <property type="entry name" value="G-patch"/>
    <property type="match status" value="1"/>
</dbReference>
<reference evidence="12 13" key="2">
    <citation type="journal article" date="2015" name="Eukaryot. Cell">
        <title>Asexual propagation of a virulent clone complex in a human and feline outbreak of sporotrichosis.</title>
        <authorList>
            <person name="Teixeira Mde M."/>
            <person name="Rodrigues A.M."/>
            <person name="Tsui C.K."/>
            <person name="de Almeida L.G."/>
            <person name="Van Diepeningen A.D."/>
            <person name="van den Ende B.G."/>
            <person name="Fernandes G.F."/>
            <person name="Kano R."/>
            <person name="Hamelin R.C."/>
            <person name="Lopes-Bezerra L.M."/>
            <person name="Vasconcelos A.T."/>
            <person name="de Hoog S."/>
            <person name="de Camargo Z.P."/>
            <person name="Felipe M.S."/>
        </authorList>
    </citation>
    <scope>NUCLEOTIDE SEQUENCE [LARGE SCALE GENOMIC DNA]</scope>
    <source>
        <strain evidence="12 13">1099-18</strain>
    </source>
</reference>
<dbReference type="AlphaFoldDB" id="A0A0F2LTN3"/>
<dbReference type="PROSITE" id="PS51061">
    <property type="entry name" value="R3H"/>
    <property type="match status" value="1"/>
</dbReference>
<dbReference type="SUPFAM" id="SSF82708">
    <property type="entry name" value="R3H domain"/>
    <property type="match status" value="1"/>
</dbReference>
<evidence type="ECO:0000259" key="11">
    <source>
        <dbReference type="PROSITE" id="PS51061"/>
    </source>
</evidence>
<dbReference type="InterPro" id="IPR001374">
    <property type="entry name" value="R3H_dom"/>
</dbReference>
<evidence type="ECO:0000313" key="12">
    <source>
        <dbReference type="EMBL" id="KJR79880.1"/>
    </source>
</evidence>
<protein>
    <recommendedName>
        <fullName evidence="4">Protein SQS1</fullName>
    </recommendedName>
</protein>
<dbReference type="GO" id="GO:0005737">
    <property type="term" value="C:cytoplasm"/>
    <property type="evidence" value="ECO:0007669"/>
    <property type="project" value="UniProtKB-SubCell"/>
</dbReference>
<evidence type="ECO:0000256" key="9">
    <source>
        <dbReference type="SAM" id="MobiDB-lite"/>
    </source>
</evidence>
<evidence type="ECO:0000256" key="2">
    <source>
        <dbReference type="ARBA" id="ARBA00004496"/>
    </source>
</evidence>
<dbReference type="Gene3D" id="3.30.1370.50">
    <property type="entry name" value="R3H-like domain"/>
    <property type="match status" value="1"/>
</dbReference>
<evidence type="ECO:0000256" key="8">
    <source>
        <dbReference type="ARBA" id="ARBA00023242"/>
    </source>
</evidence>
<evidence type="ECO:0000256" key="4">
    <source>
        <dbReference type="ARBA" id="ARBA00018964"/>
    </source>
</evidence>
<keyword evidence="7" id="KW-0508">mRNA splicing</keyword>
<dbReference type="GO" id="GO:0003676">
    <property type="term" value="F:nucleic acid binding"/>
    <property type="evidence" value="ECO:0007669"/>
    <property type="project" value="UniProtKB-UniRule"/>
</dbReference>
<feature type="compositionally biased region" description="Basic and acidic residues" evidence="9">
    <location>
        <begin position="34"/>
        <end position="48"/>
    </location>
</feature>
<feature type="compositionally biased region" description="Low complexity" evidence="9">
    <location>
        <begin position="319"/>
        <end position="333"/>
    </location>
</feature>
<reference evidence="12 13" key="1">
    <citation type="journal article" date="2014" name="BMC Genomics">
        <title>Comparative genomics of the major fungal agents of human and animal Sporotrichosis: Sporothrix schenckii and Sporothrix brasiliensis.</title>
        <authorList>
            <person name="Teixeira M.M."/>
            <person name="de Almeida L.G."/>
            <person name="Kubitschek-Barreira P."/>
            <person name="Alves F.L."/>
            <person name="Kioshima E.S."/>
            <person name="Abadio A.K."/>
            <person name="Fernandes L."/>
            <person name="Derengowski L.S."/>
            <person name="Ferreira K.S."/>
            <person name="Souza R.C."/>
            <person name="Ruiz J.C."/>
            <person name="de Andrade N.C."/>
            <person name="Paes H.C."/>
            <person name="Nicola A.M."/>
            <person name="Albuquerque P."/>
            <person name="Gerber A.L."/>
            <person name="Martins V.P."/>
            <person name="Peconick L.D."/>
            <person name="Neto A.V."/>
            <person name="Chaucanez C.B."/>
            <person name="Silva P.A."/>
            <person name="Cunha O.L."/>
            <person name="de Oliveira F.F."/>
            <person name="dos Santos T.C."/>
            <person name="Barros A.L."/>
            <person name="Soares M.A."/>
            <person name="de Oliveira L.M."/>
            <person name="Marini M.M."/>
            <person name="Villalobos-Duno H."/>
            <person name="Cunha M.M."/>
            <person name="de Hoog S."/>
            <person name="da Silveira J.F."/>
            <person name="Henrissat B."/>
            <person name="Nino-Vega G.A."/>
            <person name="Cisalpino P.S."/>
            <person name="Mora-Montes H.M."/>
            <person name="Almeida S.R."/>
            <person name="Stajich J.E."/>
            <person name="Lopes-Bezerra L.M."/>
            <person name="Vasconcelos A.T."/>
            <person name="Felipe M.S."/>
        </authorList>
    </citation>
    <scope>NUCLEOTIDE SEQUENCE [LARGE SCALE GENOMIC DNA]</scope>
    <source>
        <strain evidence="12 13">1099-18</strain>
    </source>
</reference>
<dbReference type="CDD" id="cd02646">
    <property type="entry name" value="R3H_G-patch"/>
    <property type="match status" value="1"/>
</dbReference>
<evidence type="ECO:0000256" key="3">
    <source>
        <dbReference type="ARBA" id="ARBA00010306"/>
    </source>
</evidence>
<dbReference type="Proteomes" id="UP000033710">
    <property type="component" value="Unassembled WGS sequence"/>
</dbReference>
<dbReference type="InterPro" id="IPR036867">
    <property type="entry name" value="R3H_dom_sf"/>
</dbReference>
<feature type="region of interest" description="Disordered" evidence="9">
    <location>
        <begin position="273"/>
        <end position="339"/>
    </location>
</feature>
<keyword evidence="5" id="KW-0963">Cytoplasm</keyword>
<dbReference type="GO" id="GO:0008380">
    <property type="term" value="P:RNA splicing"/>
    <property type="evidence" value="ECO:0007669"/>
    <property type="project" value="UniProtKB-KW"/>
</dbReference>
<dbReference type="RefSeq" id="XP_016582556.1">
    <property type="nucleotide sequence ID" value="XM_016727424.1"/>
</dbReference>
<feature type="compositionally biased region" description="Low complexity" evidence="9">
    <location>
        <begin position="18"/>
        <end position="28"/>
    </location>
</feature>
<sequence>MARHKRGALGKKQPHFRAAGATAGTGSAFLKKPPSHDRGEQQPARKWDVASTFGDPSPSGTSMQQLALNTRNKTSHWDENSSLRGRPVTFISGGFVEPLTEIDVPGDPTMTKAPTNAILPDEIKPSGKVCEISAQATCSPQMLREGDTFGAPSTTLQAEEDCRSDSSDEVILFKGRGSRNGIQPNFQKEFPESLPASEHSTFATLPTTHPSVSPPSDLDLLISGSGDECGTDAAVDDYIQNMSTEDMADMVRQLTANHRELGGYDNDIVVDIASNSNGGDNSGNGTDSDSGGGITSSGVAQDAVGKYSRRTPKRGGARDNTNNNVDNSASDDAWQLTTDSDDEHLSRLLAKQEGMGLGEEDSILLDATPAAVDSTKCRRVSKRPKPPKGSPILNPSALAKYDLTKRFPASHGSYPSAEAVADAFEQLEVTGWAGNRGRLELELSDLELKNSMQASWQKDRQRKRDRKIAREELRAQGLLGKFSNPNDPRVKYPNGMNLDDIKTEFRYFLLGSEHKYVITLAPMDAHARKIIHEIAYRFNITSKSTGSGDQRRPSLVRTKATVRFDDEFFQSVFEKYRRRIFTRFVSRATELEKKTMARKGGNTAAATVRNGEVVGGSAPEISIANKGRTMLEKMGWSTGMALGAVDNKGVTQIIEHVVKRSKAGLG</sequence>
<organism evidence="12 13">
    <name type="scientific">Sporothrix schenckii 1099-18</name>
    <dbReference type="NCBI Taxonomy" id="1397361"/>
    <lineage>
        <taxon>Eukaryota</taxon>
        <taxon>Fungi</taxon>
        <taxon>Dikarya</taxon>
        <taxon>Ascomycota</taxon>
        <taxon>Pezizomycotina</taxon>
        <taxon>Sordariomycetes</taxon>
        <taxon>Sordariomycetidae</taxon>
        <taxon>Ophiostomatales</taxon>
        <taxon>Ophiostomataceae</taxon>
        <taxon>Sporothrix</taxon>
    </lineage>
</organism>
<feature type="region of interest" description="Disordered" evidence="9">
    <location>
        <begin position="1"/>
        <end position="63"/>
    </location>
</feature>
<dbReference type="GO" id="GO:0005634">
    <property type="term" value="C:nucleus"/>
    <property type="evidence" value="ECO:0007669"/>
    <property type="project" value="UniProtKB-SubCell"/>
</dbReference>
<dbReference type="OrthoDB" id="21470at2759"/>
<dbReference type="GeneID" id="27662701"/>
<comment type="similarity">
    <text evidence="3">Belongs to the SQS1 family.</text>
</comment>
<feature type="domain" description="G-patch" evidence="10">
    <location>
        <begin position="623"/>
        <end position="666"/>
    </location>
</feature>
<dbReference type="VEuPathDB" id="FungiDB:SPSK_00455"/>
<dbReference type="GO" id="GO:0006397">
    <property type="term" value="P:mRNA processing"/>
    <property type="evidence" value="ECO:0007669"/>
    <property type="project" value="UniProtKB-KW"/>
</dbReference>
<dbReference type="PANTHER" id="PTHR14195">
    <property type="entry name" value="G PATCH DOMAIN CONTAINING PROTEIN 2"/>
    <property type="match status" value="1"/>
</dbReference>
<proteinExistence type="inferred from homology"/>
<dbReference type="InterPro" id="IPR000467">
    <property type="entry name" value="G_patch_dom"/>
</dbReference>
<evidence type="ECO:0000259" key="10">
    <source>
        <dbReference type="PROSITE" id="PS50174"/>
    </source>
</evidence>
<feature type="domain" description="R3H" evidence="11">
    <location>
        <begin position="495"/>
        <end position="559"/>
    </location>
</feature>
<dbReference type="PROSITE" id="PS50174">
    <property type="entry name" value="G_PATCH"/>
    <property type="match status" value="1"/>
</dbReference>
<keyword evidence="8" id="KW-0539">Nucleus</keyword>
<dbReference type="EMBL" id="AXCR01000012">
    <property type="protein sequence ID" value="KJR79880.1"/>
    <property type="molecule type" value="Genomic_DNA"/>
</dbReference>
<evidence type="ECO:0000256" key="1">
    <source>
        <dbReference type="ARBA" id="ARBA00004123"/>
    </source>
</evidence>
<evidence type="ECO:0000256" key="6">
    <source>
        <dbReference type="ARBA" id="ARBA00022664"/>
    </source>
</evidence>
<keyword evidence="6" id="KW-0507">mRNA processing</keyword>
<feature type="compositionally biased region" description="Low complexity" evidence="9">
    <location>
        <begin position="274"/>
        <end position="289"/>
    </location>
</feature>
<dbReference type="SMART" id="SM00443">
    <property type="entry name" value="G_patch"/>
    <property type="match status" value="1"/>
</dbReference>
<evidence type="ECO:0000256" key="7">
    <source>
        <dbReference type="ARBA" id="ARBA00023187"/>
    </source>
</evidence>
<dbReference type="KEGG" id="ssck:SPSK_00455"/>
<comment type="subcellular location">
    <subcellularLocation>
        <location evidence="2">Cytoplasm</location>
    </subcellularLocation>
    <subcellularLocation>
        <location evidence="1">Nucleus</location>
    </subcellularLocation>
</comment>
<name>A0A0F2LTN3_SPOSC</name>
<gene>
    <name evidence="12" type="ORF">SPSK_00455</name>
</gene>
<dbReference type="Pfam" id="PF01424">
    <property type="entry name" value="R3H"/>
    <property type="match status" value="1"/>
</dbReference>
<evidence type="ECO:0000313" key="13">
    <source>
        <dbReference type="Proteomes" id="UP000033710"/>
    </source>
</evidence>
<evidence type="ECO:0000256" key="5">
    <source>
        <dbReference type="ARBA" id="ARBA00022490"/>
    </source>
</evidence>
<dbReference type="InterPro" id="IPR034082">
    <property type="entry name" value="R3H_G-patch"/>
</dbReference>
<feature type="compositionally biased region" description="Basic residues" evidence="9">
    <location>
        <begin position="1"/>
        <end position="15"/>
    </location>
</feature>
<comment type="caution">
    <text evidence="12">The sequence shown here is derived from an EMBL/GenBank/DDBJ whole genome shotgun (WGS) entry which is preliminary data.</text>
</comment>
<accession>A0A0F2LTN3</accession>